<dbReference type="PANTHER" id="PTHR44757">
    <property type="entry name" value="DIGUANYLATE CYCLASE DGCP"/>
    <property type="match status" value="1"/>
</dbReference>
<feature type="domain" description="EAL" evidence="2">
    <location>
        <begin position="391"/>
        <end position="641"/>
    </location>
</feature>
<feature type="domain" description="GGDEF" evidence="3">
    <location>
        <begin position="250"/>
        <end position="382"/>
    </location>
</feature>
<dbReference type="Gene3D" id="3.20.20.450">
    <property type="entry name" value="EAL domain"/>
    <property type="match status" value="1"/>
</dbReference>
<keyword evidence="1" id="KW-1133">Transmembrane helix</keyword>
<accession>A0A1L3JD75</accession>
<dbReference type="InterPro" id="IPR029787">
    <property type="entry name" value="Nucleotide_cyclase"/>
</dbReference>
<evidence type="ECO:0000256" key="1">
    <source>
        <dbReference type="SAM" id="Phobius"/>
    </source>
</evidence>
<dbReference type="Pfam" id="PF00990">
    <property type="entry name" value="GGDEF"/>
    <property type="match status" value="1"/>
</dbReference>
<organism evidence="4 5">
    <name type="scientific">Sphingorhabdus lutea</name>
    <dbReference type="NCBI Taxonomy" id="1913578"/>
    <lineage>
        <taxon>Bacteria</taxon>
        <taxon>Pseudomonadati</taxon>
        <taxon>Pseudomonadota</taxon>
        <taxon>Alphaproteobacteria</taxon>
        <taxon>Sphingomonadales</taxon>
        <taxon>Sphingomonadaceae</taxon>
        <taxon>Sphingorhabdus</taxon>
    </lineage>
</organism>
<dbReference type="SMART" id="SM00052">
    <property type="entry name" value="EAL"/>
    <property type="match status" value="1"/>
</dbReference>
<dbReference type="EMBL" id="CP018154">
    <property type="protein sequence ID" value="APG63072.1"/>
    <property type="molecule type" value="Genomic_DNA"/>
</dbReference>
<dbReference type="CDD" id="cd01948">
    <property type="entry name" value="EAL"/>
    <property type="match status" value="1"/>
</dbReference>
<keyword evidence="1" id="KW-0812">Transmembrane</keyword>
<dbReference type="CDD" id="cd01949">
    <property type="entry name" value="GGDEF"/>
    <property type="match status" value="1"/>
</dbReference>
<sequence>MLLGAAQKIWLEFSMRGHSASLMREQFAAIKKQIPILYSLLVINSLFLAIVISESVSPIFAFGFPLLLCVGALIRMIYWRRDIAPTAKLRAKQVQQKLYIVNIVALLFTLLLGYWAITGMVLMNPQDRYYAGFFAILSCITCTYCLLSMPSAAYIVILFGAVPISVSLAIVGDGNLALGGLNLTIIGLLVTKMVQAQWEQLKTMVRSNMLIGFEKARAHRLANQDALTLLPNRRAFVGWLDALTPRQKENGVGLLLIDLNGFKMVNDTYGHDVGDEVLKISMQRFEKCLGEGQHLARLGGDEFAILVYNATQSKISALARLIITSLTKQIEINGVFHNVGAGIGSSFSVKRDVKFEQMLKRADIALYSAKKSRQSKYRPFIQSMEEALKRRSAIENALTNETEFAKIQLLFQPILSSNSHHIVGLEALARWKIPHIGDVSPREFLQVAQDMGLMDKLSEHLFIKLLESMDFWPQNIWISFNMSAREIMSKRSLQKLVKLADSRDFDLTRLKIELKETSLVTDLDAMIKILNILQSRGVGVILDDFGSGLAAISVLQKMKIEMVKIDHHLLHEARNCPRALDLYHGLLMLLRSINMPVVATGVESEDHKMILRALPVDYLQGFYIGRPFNVGDAAEFFDPAKLLQLQ</sequence>
<dbReference type="PROSITE" id="PS50887">
    <property type="entry name" value="GGDEF"/>
    <property type="match status" value="1"/>
</dbReference>
<feature type="transmembrane region" description="Helical" evidence="1">
    <location>
        <begin position="34"/>
        <end position="53"/>
    </location>
</feature>
<dbReference type="PROSITE" id="PS50883">
    <property type="entry name" value="EAL"/>
    <property type="match status" value="1"/>
</dbReference>
<dbReference type="InterPro" id="IPR052155">
    <property type="entry name" value="Biofilm_reg_signaling"/>
</dbReference>
<evidence type="ECO:0000313" key="5">
    <source>
        <dbReference type="Proteomes" id="UP000242561"/>
    </source>
</evidence>
<protein>
    <recommendedName>
        <fullName evidence="6">EAL domain-containing protein</fullName>
    </recommendedName>
</protein>
<feature type="transmembrane region" description="Helical" evidence="1">
    <location>
        <begin position="98"/>
        <end position="117"/>
    </location>
</feature>
<feature type="transmembrane region" description="Helical" evidence="1">
    <location>
        <begin position="129"/>
        <end position="147"/>
    </location>
</feature>
<dbReference type="PANTHER" id="PTHR44757:SF2">
    <property type="entry name" value="BIOFILM ARCHITECTURE MAINTENANCE PROTEIN MBAA"/>
    <property type="match status" value="1"/>
</dbReference>
<evidence type="ECO:0000259" key="3">
    <source>
        <dbReference type="PROSITE" id="PS50887"/>
    </source>
</evidence>
<dbReference type="SUPFAM" id="SSF141868">
    <property type="entry name" value="EAL domain-like"/>
    <property type="match status" value="1"/>
</dbReference>
<evidence type="ECO:0000259" key="2">
    <source>
        <dbReference type="PROSITE" id="PS50883"/>
    </source>
</evidence>
<name>A0A1L3JD75_9SPHN</name>
<dbReference type="Gene3D" id="3.30.70.270">
    <property type="match status" value="1"/>
</dbReference>
<dbReference type="SUPFAM" id="SSF55073">
    <property type="entry name" value="Nucleotide cyclase"/>
    <property type="match status" value="1"/>
</dbReference>
<dbReference type="OrthoDB" id="9814202at2"/>
<dbReference type="InterPro" id="IPR001633">
    <property type="entry name" value="EAL_dom"/>
</dbReference>
<dbReference type="NCBIfam" id="TIGR00254">
    <property type="entry name" value="GGDEF"/>
    <property type="match status" value="1"/>
</dbReference>
<evidence type="ECO:0000313" key="4">
    <source>
        <dbReference type="EMBL" id="APG63072.1"/>
    </source>
</evidence>
<feature type="transmembrane region" description="Helical" evidence="1">
    <location>
        <begin position="152"/>
        <end position="170"/>
    </location>
</feature>
<evidence type="ECO:0008006" key="6">
    <source>
        <dbReference type="Google" id="ProtNLM"/>
    </source>
</evidence>
<dbReference type="KEGG" id="sphl:LPB140_10060"/>
<keyword evidence="1" id="KW-0472">Membrane</keyword>
<keyword evidence="5" id="KW-1185">Reference proteome</keyword>
<dbReference type="InterPro" id="IPR000160">
    <property type="entry name" value="GGDEF_dom"/>
</dbReference>
<proteinExistence type="predicted"/>
<dbReference type="SMART" id="SM00267">
    <property type="entry name" value="GGDEF"/>
    <property type="match status" value="1"/>
</dbReference>
<dbReference type="InterPro" id="IPR035919">
    <property type="entry name" value="EAL_sf"/>
</dbReference>
<dbReference type="Proteomes" id="UP000242561">
    <property type="component" value="Chromosome"/>
</dbReference>
<feature type="transmembrane region" description="Helical" evidence="1">
    <location>
        <begin position="59"/>
        <end position="78"/>
    </location>
</feature>
<reference evidence="4 5" key="1">
    <citation type="submission" date="2016-11" db="EMBL/GenBank/DDBJ databases">
        <title>Sphingorhabdus sp. LPB0140, isolated from marine environment.</title>
        <authorList>
            <person name="Kim E."/>
            <person name="Yi H."/>
        </authorList>
    </citation>
    <scope>NUCLEOTIDE SEQUENCE [LARGE SCALE GENOMIC DNA]</scope>
    <source>
        <strain evidence="4 5">LPB0140</strain>
    </source>
</reference>
<dbReference type="STRING" id="1913578.LPB140_10060"/>
<dbReference type="Pfam" id="PF00563">
    <property type="entry name" value="EAL"/>
    <property type="match status" value="1"/>
</dbReference>
<gene>
    <name evidence="4" type="ORF">LPB140_10060</name>
</gene>
<dbReference type="InterPro" id="IPR043128">
    <property type="entry name" value="Rev_trsase/Diguanyl_cyclase"/>
</dbReference>
<dbReference type="AlphaFoldDB" id="A0A1L3JD75"/>